<proteinExistence type="predicted"/>
<accession>A0ACB8RH62</accession>
<protein>
    <submittedName>
        <fullName evidence="1">Uncharacterized protein</fullName>
    </submittedName>
</protein>
<reference evidence="1" key="1">
    <citation type="submission" date="2021-02" db="EMBL/GenBank/DDBJ databases">
        <authorList>
            <consortium name="DOE Joint Genome Institute"/>
            <person name="Ahrendt S."/>
            <person name="Looney B.P."/>
            <person name="Miyauchi S."/>
            <person name="Morin E."/>
            <person name="Drula E."/>
            <person name="Courty P.E."/>
            <person name="Chicoki N."/>
            <person name="Fauchery L."/>
            <person name="Kohler A."/>
            <person name="Kuo A."/>
            <person name="Labutti K."/>
            <person name="Pangilinan J."/>
            <person name="Lipzen A."/>
            <person name="Riley R."/>
            <person name="Andreopoulos W."/>
            <person name="He G."/>
            <person name="Johnson J."/>
            <person name="Barry K.W."/>
            <person name="Grigoriev I.V."/>
            <person name="Nagy L."/>
            <person name="Hibbett D."/>
            <person name="Henrissat B."/>
            <person name="Matheny P.B."/>
            <person name="Labbe J."/>
            <person name="Martin F."/>
        </authorList>
    </citation>
    <scope>NUCLEOTIDE SEQUENCE</scope>
    <source>
        <strain evidence="1">FP105234-sp</strain>
    </source>
</reference>
<dbReference type="Proteomes" id="UP000814033">
    <property type="component" value="Unassembled WGS sequence"/>
</dbReference>
<keyword evidence="2" id="KW-1185">Reference proteome</keyword>
<reference evidence="1" key="2">
    <citation type="journal article" date="2022" name="New Phytol.">
        <title>Evolutionary transition to the ectomycorrhizal habit in the genomes of a hyperdiverse lineage of mushroom-forming fungi.</title>
        <authorList>
            <person name="Looney B."/>
            <person name="Miyauchi S."/>
            <person name="Morin E."/>
            <person name="Drula E."/>
            <person name="Courty P.E."/>
            <person name="Kohler A."/>
            <person name="Kuo A."/>
            <person name="LaButti K."/>
            <person name="Pangilinan J."/>
            <person name="Lipzen A."/>
            <person name="Riley R."/>
            <person name="Andreopoulos W."/>
            <person name="He G."/>
            <person name="Johnson J."/>
            <person name="Nolan M."/>
            <person name="Tritt A."/>
            <person name="Barry K.W."/>
            <person name="Grigoriev I.V."/>
            <person name="Nagy L.G."/>
            <person name="Hibbett D."/>
            <person name="Henrissat B."/>
            <person name="Matheny P.B."/>
            <person name="Labbe J."/>
            <person name="Martin F.M."/>
        </authorList>
    </citation>
    <scope>NUCLEOTIDE SEQUENCE</scope>
    <source>
        <strain evidence="1">FP105234-sp</strain>
    </source>
</reference>
<sequence>MSLRTAARALARPLRAHTRTFYSPFAALSPSPSTPGPSPLTTAPEPAPTEPTPTVYVVSEPHPSERPYDVPAGAYPTSAPYAPLAAAPAPDPAVSASTSSTPAHPVLTRAAPAHDAGVGASAAVRFRSAPGAMGGGDGGLGLMDQEGTRGGEGALAERNPPPIQDVGEEIGKMGLREAWKARK</sequence>
<comment type="caution">
    <text evidence="1">The sequence shown here is derived from an EMBL/GenBank/DDBJ whole genome shotgun (WGS) entry which is preliminary data.</text>
</comment>
<dbReference type="EMBL" id="MU276027">
    <property type="protein sequence ID" value="KAI0043247.1"/>
    <property type="molecule type" value="Genomic_DNA"/>
</dbReference>
<evidence type="ECO:0000313" key="1">
    <source>
        <dbReference type="EMBL" id="KAI0043247.1"/>
    </source>
</evidence>
<organism evidence="1 2">
    <name type="scientific">Auriscalpium vulgare</name>
    <dbReference type="NCBI Taxonomy" id="40419"/>
    <lineage>
        <taxon>Eukaryota</taxon>
        <taxon>Fungi</taxon>
        <taxon>Dikarya</taxon>
        <taxon>Basidiomycota</taxon>
        <taxon>Agaricomycotina</taxon>
        <taxon>Agaricomycetes</taxon>
        <taxon>Russulales</taxon>
        <taxon>Auriscalpiaceae</taxon>
        <taxon>Auriscalpium</taxon>
    </lineage>
</organism>
<name>A0ACB8RH62_9AGAM</name>
<gene>
    <name evidence="1" type="ORF">FA95DRAFT_1609550</name>
</gene>
<evidence type="ECO:0000313" key="2">
    <source>
        <dbReference type="Proteomes" id="UP000814033"/>
    </source>
</evidence>